<feature type="compositionally biased region" description="Basic residues" evidence="1">
    <location>
        <begin position="75"/>
        <end position="99"/>
    </location>
</feature>
<feature type="region of interest" description="Disordered" evidence="1">
    <location>
        <begin position="467"/>
        <end position="493"/>
    </location>
</feature>
<feature type="compositionally biased region" description="Basic residues" evidence="1">
    <location>
        <begin position="327"/>
        <end position="336"/>
    </location>
</feature>
<feature type="region of interest" description="Disordered" evidence="1">
    <location>
        <begin position="385"/>
        <end position="445"/>
    </location>
</feature>
<feature type="region of interest" description="Disordered" evidence="1">
    <location>
        <begin position="39"/>
        <end position="121"/>
    </location>
</feature>
<feature type="compositionally biased region" description="Basic and acidic residues" evidence="1">
    <location>
        <begin position="481"/>
        <end position="493"/>
    </location>
</feature>
<sequence>MKLLKIWIFASIYLTIFKIYYVNGIEILDPLPNNQVTTNSLEPPVEYPESCPKNTNKNQVQPKRDPPYDGLEKRMLKRSRKGKKSRRKKSKKNKKRKKTLMNNNANKNYAKNNRRPYKLTSEYPSDSELSVLEYDDLDNSILEPDLLDDTLDSAPNDDLASVDPLDTSFEIPDPYADIEPLDDFPTTSTLDTDESDVSTKKYWDEDLVEPEYIISEWFAILDGKKFDKSSGTKFPYVSDGENDYSNTYLSDKTHKSGHLINRYSSGSMYTPYDSDNEDYVKRIIVDPEDLYVIHPDTGEDVVENRILAKRQRAPRRTGRRSMDYGRIKRGKRRNPGKGRSGIYDVQKAFETDVPVDTGTYRRFGEDEIESYGLMKNTPDIDPNDDMGGANIGEADLGPVDLEDPVSQSGYDVSDIELGDSPYLSDPLDNLDGQPSGPTERLEKVPYSPIFDGSSEYLPFDQILSNDYDDFGQSDYPNKPFNNERRGRSYDGKQCKKELKRLRRKYNNIIRRLKEQASE</sequence>
<dbReference type="AlphaFoldDB" id="A0A976M3M0"/>
<dbReference type="Proteomes" id="UP000244803">
    <property type="component" value="Chromosome 1"/>
</dbReference>
<reference evidence="2" key="1">
    <citation type="submission" date="2022-07" db="EMBL/GenBank/DDBJ databases">
        <title>Evaluation of T. orientalis genome assembly methods using nanopore sequencing and analysis of variation between genomes.</title>
        <authorList>
            <person name="Yam J."/>
            <person name="Micallef M.L."/>
            <person name="Liu M."/>
            <person name="Djordjevic S.P."/>
            <person name="Bogema D.R."/>
            <person name="Jenkins C."/>
        </authorList>
    </citation>
    <scope>NUCLEOTIDE SEQUENCE</scope>
    <source>
        <strain evidence="2">Fish Creek</strain>
    </source>
</reference>
<dbReference type="EMBL" id="CP056065">
    <property type="protein sequence ID" value="UKJ87731.1"/>
    <property type="molecule type" value="Genomic_DNA"/>
</dbReference>
<feature type="region of interest" description="Disordered" evidence="1">
    <location>
        <begin position="311"/>
        <end position="341"/>
    </location>
</feature>
<evidence type="ECO:0000313" key="2">
    <source>
        <dbReference type="EMBL" id="UKJ87731.1"/>
    </source>
</evidence>
<protein>
    <submittedName>
        <fullName evidence="2">Uncharacterized protein</fullName>
    </submittedName>
</protein>
<feature type="compositionally biased region" description="Low complexity" evidence="1">
    <location>
        <begin position="102"/>
        <end position="111"/>
    </location>
</feature>
<evidence type="ECO:0000313" key="3">
    <source>
        <dbReference type="Proteomes" id="UP000244803"/>
    </source>
</evidence>
<gene>
    <name evidence="2" type="ORF">MACJ_000171</name>
</gene>
<dbReference type="OrthoDB" id="10397579at2759"/>
<feature type="compositionally biased region" description="Basic and acidic residues" evidence="1">
    <location>
        <begin position="62"/>
        <end position="74"/>
    </location>
</feature>
<accession>A0A976M3M0</accession>
<feature type="compositionally biased region" description="Polar residues" evidence="1">
    <location>
        <begin position="52"/>
        <end position="61"/>
    </location>
</feature>
<organism evidence="2 3">
    <name type="scientific">Theileria orientalis</name>
    <dbReference type="NCBI Taxonomy" id="68886"/>
    <lineage>
        <taxon>Eukaryota</taxon>
        <taxon>Sar</taxon>
        <taxon>Alveolata</taxon>
        <taxon>Apicomplexa</taxon>
        <taxon>Aconoidasida</taxon>
        <taxon>Piroplasmida</taxon>
        <taxon>Theileriidae</taxon>
        <taxon>Theileria</taxon>
    </lineage>
</organism>
<evidence type="ECO:0000256" key="1">
    <source>
        <dbReference type="SAM" id="MobiDB-lite"/>
    </source>
</evidence>
<proteinExistence type="predicted"/>
<name>A0A976M3M0_THEOR</name>